<organism evidence="1 2">
    <name type="scientific">Plasmodium brasilianum</name>
    <dbReference type="NCBI Taxonomy" id="5824"/>
    <lineage>
        <taxon>Eukaryota</taxon>
        <taxon>Sar</taxon>
        <taxon>Alveolata</taxon>
        <taxon>Apicomplexa</taxon>
        <taxon>Aconoidasida</taxon>
        <taxon>Haemosporida</taxon>
        <taxon>Plasmodiidae</taxon>
        <taxon>Plasmodium</taxon>
        <taxon>Plasmodium (Plasmodium)</taxon>
    </lineage>
</organism>
<dbReference type="Proteomes" id="UP001056978">
    <property type="component" value="Chromosome 7"/>
</dbReference>
<name>A0ACB9YCP0_PLABR</name>
<accession>A0ACB9YCP0</accession>
<reference evidence="1" key="1">
    <citation type="submission" date="2022-06" db="EMBL/GenBank/DDBJ databases">
        <title>The First Complete Genome of the Simian Malaria Parasite Plasmodium brasilianum.</title>
        <authorList>
            <person name="Bajic M."/>
            <person name="Ravishankar S."/>
        </authorList>
    </citation>
    <scope>NUCLEOTIDE SEQUENCE</scope>
    <source>
        <strain evidence="1">Bolivian I</strain>
    </source>
</reference>
<evidence type="ECO:0000313" key="1">
    <source>
        <dbReference type="EMBL" id="KAI4839265.1"/>
    </source>
</evidence>
<keyword evidence="2" id="KW-1185">Reference proteome</keyword>
<evidence type="ECO:0000313" key="2">
    <source>
        <dbReference type="Proteomes" id="UP001056978"/>
    </source>
</evidence>
<comment type="caution">
    <text evidence="1">The sequence shown here is derived from an EMBL/GenBank/DDBJ whole genome shotgun (WGS) entry which is preliminary data.</text>
</comment>
<proteinExistence type="predicted"/>
<protein>
    <submittedName>
        <fullName evidence="1">Tryptophan-rich antigen</fullName>
    </submittedName>
</protein>
<gene>
    <name evidence="1" type="ORF">MKS88_001810</name>
</gene>
<sequence length="234" mass="28749">MKVPYFVFCIFSAFPILSYAADPLKKYLDSSNNPVNVFNNVPQNTTLNNVENIPRSNNVIIQEEWNEWINELELDWRIFSTHMENEKNVWFGEREKQFKEFLKYVEDKWMNHNEDIEKEHNCNILKKSIAWDDDDWIKWINTDGKELCKKNGKIGLLKKTMWFTYNEQIMGEKENLMEWFRKKEDELVKNECRNWVNWEKKKNQLFNEWMNTFFNQWINMKQWNKWFDNSANLN</sequence>
<dbReference type="EMBL" id="CM043775">
    <property type="protein sequence ID" value="KAI4839265.1"/>
    <property type="molecule type" value="Genomic_DNA"/>
</dbReference>